<sequence>MRDRYGRHYRVMSFHSPQEAQACLEDLSDSGDEVALVLSGQRPSGATGIELLDAARRLHPHAKRGLVIAWGDWGDPETGQAIFDSMARARIDHYVLRPSEPPDEAFHHAISSLLLGWADARRALPYTIHIVGESWSGRAYELRNLLGRCAIPHSFCLADSNEGRTLLADADAREPLPVVIFPNGKVLTDPSNVDLATAAGSAVNPDRIDFDLVIVGAGPAGLSAAVYGASEGLRTLVVDEGGIGGQATSSSLIRNYLGFPRGVSGRRLAQRAYDQAWIFGANFAFMQRVTQLRREGDGLAVTLSDSGRVRARAVLIATGADYRRLGVPTLEALNGAGVFYGGPMSEAPAMVGRDVYVLGGANSAGQAAVYLARYARRVTLVVRASSLAAGMSHYLVREVEATPNVSVRLGTEIVGGGGSGSLERLVLRGVAEETVDADGLFVMIGARPFTEWLPPEIDRDAQGFLLTGEDVRAWPLARRPFLLETSMPGVFAAGDVRHGSVKRLASAVGEGSIAIQLLHNLFATDLPHAGARVRNPRP</sequence>
<evidence type="ECO:0000256" key="1">
    <source>
        <dbReference type="ARBA" id="ARBA00022630"/>
    </source>
</evidence>
<dbReference type="PRINTS" id="PR00368">
    <property type="entry name" value="FADPNR"/>
</dbReference>
<dbReference type="Proteomes" id="UP000624325">
    <property type="component" value="Unassembled WGS sequence"/>
</dbReference>
<dbReference type="EMBL" id="BONC01000016">
    <property type="protein sequence ID" value="GIF56608.1"/>
    <property type="molecule type" value="Genomic_DNA"/>
</dbReference>
<accession>A0ABQ4C1E7</accession>
<evidence type="ECO:0000313" key="5">
    <source>
        <dbReference type="EMBL" id="GIF56608.1"/>
    </source>
</evidence>
<comment type="caution">
    <text evidence="5">The sequence shown here is derived from an EMBL/GenBank/DDBJ whole genome shotgun (WGS) entry which is preliminary data.</text>
</comment>
<evidence type="ECO:0000259" key="4">
    <source>
        <dbReference type="Pfam" id="PF07992"/>
    </source>
</evidence>
<dbReference type="PRINTS" id="PR00469">
    <property type="entry name" value="PNDRDTASEII"/>
</dbReference>
<reference evidence="5 6" key="1">
    <citation type="submission" date="2021-01" db="EMBL/GenBank/DDBJ databases">
        <title>Whole genome shotgun sequence of Asanoa iriomotensis NBRC 100142.</title>
        <authorList>
            <person name="Komaki H."/>
            <person name="Tamura T."/>
        </authorList>
    </citation>
    <scope>NUCLEOTIDE SEQUENCE [LARGE SCALE GENOMIC DNA]</scope>
    <source>
        <strain evidence="5 6">NBRC 100142</strain>
    </source>
</reference>
<comment type="catalytic activity">
    <reaction evidence="3">
        <text>[thioredoxin]-dithiol + NADP(+) = [thioredoxin]-disulfide + NADPH + H(+)</text>
        <dbReference type="Rhea" id="RHEA:20345"/>
        <dbReference type="Rhea" id="RHEA-COMP:10698"/>
        <dbReference type="Rhea" id="RHEA-COMP:10700"/>
        <dbReference type="ChEBI" id="CHEBI:15378"/>
        <dbReference type="ChEBI" id="CHEBI:29950"/>
        <dbReference type="ChEBI" id="CHEBI:50058"/>
        <dbReference type="ChEBI" id="CHEBI:57783"/>
        <dbReference type="ChEBI" id="CHEBI:58349"/>
        <dbReference type="EC" id="1.8.1.9"/>
    </reaction>
</comment>
<feature type="domain" description="FAD/NAD(P)-binding" evidence="4">
    <location>
        <begin position="210"/>
        <end position="511"/>
    </location>
</feature>
<dbReference type="InterPro" id="IPR023753">
    <property type="entry name" value="FAD/NAD-binding_dom"/>
</dbReference>
<proteinExistence type="predicted"/>
<dbReference type="Gene3D" id="3.50.50.60">
    <property type="entry name" value="FAD/NAD(P)-binding domain"/>
    <property type="match status" value="2"/>
</dbReference>
<evidence type="ECO:0000313" key="6">
    <source>
        <dbReference type="Proteomes" id="UP000624325"/>
    </source>
</evidence>
<dbReference type="InterPro" id="IPR036188">
    <property type="entry name" value="FAD/NAD-bd_sf"/>
</dbReference>
<protein>
    <submittedName>
        <fullName evidence="5">Fused response regulator/thioredoxin-disulfide reductase</fullName>
    </submittedName>
</protein>
<keyword evidence="1" id="KW-0285">Flavoprotein</keyword>
<evidence type="ECO:0000256" key="2">
    <source>
        <dbReference type="ARBA" id="ARBA00023002"/>
    </source>
</evidence>
<keyword evidence="2" id="KW-0560">Oxidoreductase</keyword>
<evidence type="ECO:0000256" key="3">
    <source>
        <dbReference type="ARBA" id="ARBA00048132"/>
    </source>
</evidence>
<dbReference type="PANTHER" id="PTHR48105">
    <property type="entry name" value="THIOREDOXIN REDUCTASE 1-RELATED-RELATED"/>
    <property type="match status" value="1"/>
</dbReference>
<dbReference type="InterPro" id="IPR050097">
    <property type="entry name" value="Ferredoxin-NADP_redctase_2"/>
</dbReference>
<organism evidence="5 6">
    <name type="scientific">Asanoa iriomotensis</name>
    <dbReference type="NCBI Taxonomy" id="234613"/>
    <lineage>
        <taxon>Bacteria</taxon>
        <taxon>Bacillati</taxon>
        <taxon>Actinomycetota</taxon>
        <taxon>Actinomycetes</taxon>
        <taxon>Micromonosporales</taxon>
        <taxon>Micromonosporaceae</taxon>
        <taxon>Asanoa</taxon>
    </lineage>
</organism>
<gene>
    <name evidence="5" type="ORF">Air01nite_27030</name>
</gene>
<name>A0ABQ4C1E7_9ACTN</name>
<dbReference type="SUPFAM" id="SSF51905">
    <property type="entry name" value="FAD/NAD(P)-binding domain"/>
    <property type="match status" value="1"/>
</dbReference>
<keyword evidence="6" id="KW-1185">Reference proteome</keyword>
<dbReference type="Pfam" id="PF07992">
    <property type="entry name" value="Pyr_redox_2"/>
    <property type="match status" value="1"/>
</dbReference>